<dbReference type="PROSITE" id="PS00659">
    <property type="entry name" value="GLYCOSYL_HYDROL_F5"/>
    <property type="match status" value="1"/>
</dbReference>
<evidence type="ECO:0000256" key="2">
    <source>
        <dbReference type="ARBA" id="ARBA00022801"/>
    </source>
</evidence>
<dbReference type="SUPFAM" id="SSF51445">
    <property type="entry name" value="(Trans)glycosidases"/>
    <property type="match status" value="1"/>
</dbReference>
<feature type="compositionally biased region" description="Basic and acidic residues" evidence="4">
    <location>
        <begin position="884"/>
        <end position="893"/>
    </location>
</feature>
<dbReference type="Pfam" id="PF18564">
    <property type="entry name" value="Glyco_hydro_5_C"/>
    <property type="match status" value="1"/>
</dbReference>
<feature type="compositionally biased region" description="Polar residues" evidence="4">
    <location>
        <begin position="922"/>
        <end position="945"/>
    </location>
</feature>
<keyword evidence="2" id="KW-0378">Hydrolase</keyword>
<evidence type="ECO:0008006" key="9">
    <source>
        <dbReference type="Google" id="ProtNLM"/>
    </source>
</evidence>
<sequence>MNNVPSTSPATGKPLHPSYIHTTSFSFVDNAGRTLLLRGVNLSGASKAPVGHLSYLLEDFWETAEAGGESFVGRPLNIDDGSADVHLARLRGWGFNLLRFPFTWEALEHEGPGKYDVEFMDYTIRVLCKCREYGFRVYMDPHQDTWSRFSGGSGAPYWTLAACGINPRHITATQSAILHCEYPLAHQPDPASLPAMVWSTNYGRLLSQTVFTLFFAGRDFAPHCIIDGVNIQDYLQNHFIEACGQLADRIRAYDNGSLFEECIIGWDSMNEPFEGLCGWDDLNVNPVKQGSTLKKGTYPTPAQSFRLGMGQAQTVDNWVFGATGPAKNGSVTIDPKGRKIWADAAPDASTSQNAHQFAEDEGQSMELPDGTHPRWGWKRDVSQWPLGTCIWAQHGVWDVETGFVLRPDYFHFHPVTGIEVEFLSDNWKPHWIAYAKRIRKAQEEAIIFIQPPVFAVPPKFEETELMGRAAYSPHYYDGLTLITRHWNWFNADALGLLRGKYSSTLQAVKIGEGAIRKSLNEQLSYFQADVANLGNGIYPIVMGEIGTPFDMDDKRSYGWTDGGKYKGDYSSQEKALDASLNACDAWAALHKNKGKGKADGVGDSLNWTVWTYVGDDHTHEWGDGWNMEDLSLFSPHDLVGDSDDEDNMQIVDGNDKEMQRADFESRSVLQIQDEAFDSRAVLLNRNNAPKGIAARCAQIGRKQQQPRQSLPMIAARSSLTLATMGGATGSAVSLPIQHQPRSRPGSRASVASTLSLRSAAAIKYASHSAGHTQRYPYDVAGFSSNPYTLLTNGARAVRAFARPWPVKVVGKATDVRFDINKALFKLTVRVGWEDRLRSNLGHDKDGPLGTEVYLPLVHYAHGALLEDADRMFVARQARRQRMWMRKEDTEGDTHSITSMSTYADDAGRGRSRDRRTPVIPQSDGTAFTNSQPQNASPPVLSLSMTGATATGSIEADSLLTDSSPTVHDSPFMSSATPSGIIQKDSQATVQDPKPKPTKKVTLSEPPSPTVPSQDLSAPLLIRDTLPDLIDVDVRVSGGTFEIRGQTLFWWYDVPAEGELAREYTLEVHRREGVLKPPHKMRRGNAVSRQEEGEPGLCNQLCPENGPCIMM</sequence>
<organism evidence="7 8">
    <name type="scientific">Psilocybe cf. subviscida</name>
    <dbReference type="NCBI Taxonomy" id="2480587"/>
    <lineage>
        <taxon>Eukaryota</taxon>
        <taxon>Fungi</taxon>
        <taxon>Dikarya</taxon>
        <taxon>Basidiomycota</taxon>
        <taxon>Agaricomycotina</taxon>
        <taxon>Agaricomycetes</taxon>
        <taxon>Agaricomycetidae</taxon>
        <taxon>Agaricales</taxon>
        <taxon>Agaricineae</taxon>
        <taxon>Strophariaceae</taxon>
        <taxon>Psilocybe</taxon>
    </lineage>
</organism>
<dbReference type="InterPro" id="IPR018087">
    <property type="entry name" value="Glyco_hydro_5_CS"/>
</dbReference>
<dbReference type="Gene3D" id="3.20.20.80">
    <property type="entry name" value="Glycosidases"/>
    <property type="match status" value="2"/>
</dbReference>
<dbReference type="InterPro" id="IPR001547">
    <property type="entry name" value="Glyco_hydro_5"/>
</dbReference>
<evidence type="ECO:0000256" key="3">
    <source>
        <dbReference type="ARBA" id="ARBA00023295"/>
    </source>
</evidence>
<dbReference type="EMBL" id="JAACJJ010000031">
    <property type="protein sequence ID" value="KAF5318074.1"/>
    <property type="molecule type" value="Genomic_DNA"/>
</dbReference>
<evidence type="ECO:0000313" key="7">
    <source>
        <dbReference type="EMBL" id="KAF5318074.1"/>
    </source>
</evidence>
<comment type="similarity">
    <text evidence="1">Belongs to the glycosyl hydrolase 5 (cellulase A) family.</text>
</comment>
<dbReference type="OrthoDB" id="9971853at2759"/>
<feature type="domain" description="Glycoside hydrolase family 5" evidence="5">
    <location>
        <begin position="87"/>
        <end position="146"/>
    </location>
</feature>
<dbReference type="GO" id="GO:0000272">
    <property type="term" value="P:polysaccharide catabolic process"/>
    <property type="evidence" value="ECO:0007669"/>
    <property type="project" value="InterPro"/>
</dbReference>
<keyword evidence="8" id="KW-1185">Reference proteome</keyword>
<feature type="region of interest" description="Disordered" evidence="4">
    <location>
        <begin position="959"/>
        <end position="1015"/>
    </location>
</feature>
<dbReference type="AlphaFoldDB" id="A0A8H5EZF8"/>
<dbReference type="InterPro" id="IPR013780">
    <property type="entry name" value="Glyco_hydro_b"/>
</dbReference>
<dbReference type="InterPro" id="IPR041036">
    <property type="entry name" value="GH5_C"/>
</dbReference>
<dbReference type="GO" id="GO:0050295">
    <property type="term" value="F:steryl-beta-glucosidase activity"/>
    <property type="evidence" value="ECO:0007669"/>
    <property type="project" value="TreeGrafter"/>
</dbReference>
<evidence type="ECO:0000259" key="6">
    <source>
        <dbReference type="Pfam" id="PF18564"/>
    </source>
</evidence>
<feature type="region of interest" description="Disordered" evidence="4">
    <location>
        <begin position="346"/>
        <end position="373"/>
    </location>
</feature>
<feature type="domain" description="Glycoside hydrolase family 5 C-terminal" evidence="6">
    <location>
        <begin position="802"/>
        <end position="897"/>
    </location>
</feature>
<feature type="compositionally biased region" description="Basic and acidic residues" evidence="4">
    <location>
        <begin position="905"/>
        <end position="916"/>
    </location>
</feature>
<protein>
    <recommendedName>
        <fullName evidence="9">Glycoside hydrolase family 5 protein</fullName>
    </recommendedName>
</protein>
<dbReference type="Pfam" id="PF00150">
    <property type="entry name" value="Cellulase"/>
    <property type="match status" value="1"/>
</dbReference>
<evidence type="ECO:0000256" key="1">
    <source>
        <dbReference type="ARBA" id="ARBA00005641"/>
    </source>
</evidence>
<evidence type="ECO:0000313" key="8">
    <source>
        <dbReference type="Proteomes" id="UP000567179"/>
    </source>
</evidence>
<evidence type="ECO:0000259" key="5">
    <source>
        <dbReference type="Pfam" id="PF00150"/>
    </source>
</evidence>
<feature type="region of interest" description="Disordered" evidence="4">
    <location>
        <begin position="884"/>
        <end position="945"/>
    </location>
</feature>
<name>A0A8H5EZF8_9AGAR</name>
<comment type="caution">
    <text evidence="7">The sequence shown here is derived from an EMBL/GenBank/DDBJ whole genome shotgun (WGS) entry which is preliminary data.</text>
</comment>
<dbReference type="Proteomes" id="UP000567179">
    <property type="component" value="Unassembled WGS sequence"/>
</dbReference>
<dbReference type="InterPro" id="IPR052066">
    <property type="entry name" value="Glycosphingolipid_Hydrolases"/>
</dbReference>
<dbReference type="Gene3D" id="2.60.40.1180">
    <property type="entry name" value="Golgi alpha-mannosidase II"/>
    <property type="match status" value="1"/>
</dbReference>
<dbReference type="PANTHER" id="PTHR31308:SF6">
    <property type="entry name" value="GLYCOSIDE HYDROLASE FAMILY 5 C-TERMINAL DOMAIN-CONTAINING PROTEIN"/>
    <property type="match status" value="1"/>
</dbReference>
<gene>
    <name evidence="7" type="ORF">D9619_012169</name>
</gene>
<dbReference type="PANTHER" id="PTHR31308">
    <property type="match status" value="1"/>
</dbReference>
<reference evidence="7 8" key="1">
    <citation type="journal article" date="2020" name="ISME J.">
        <title>Uncovering the hidden diversity of litter-decomposition mechanisms in mushroom-forming fungi.</title>
        <authorList>
            <person name="Floudas D."/>
            <person name="Bentzer J."/>
            <person name="Ahren D."/>
            <person name="Johansson T."/>
            <person name="Persson P."/>
            <person name="Tunlid A."/>
        </authorList>
    </citation>
    <scope>NUCLEOTIDE SEQUENCE [LARGE SCALE GENOMIC DNA]</scope>
    <source>
        <strain evidence="7 8">CBS 101986</strain>
    </source>
</reference>
<feature type="compositionally biased region" description="Polar residues" evidence="4">
    <location>
        <begin position="959"/>
        <end position="989"/>
    </location>
</feature>
<dbReference type="InterPro" id="IPR017853">
    <property type="entry name" value="GH"/>
</dbReference>
<accession>A0A8H5EZF8</accession>
<dbReference type="GO" id="GO:1904462">
    <property type="term" value="P:ergosteryl 3-beta-D-glucoside catabolic process"/>
    <property type="evidence" value="ECO:0007669"/>
    <property type="project" value="TreeGrafter"/>
</dbReference>
<proteinExistence type="inferred from homology"/>
<evidence type="ECO:0000256" key="4">
    <source>
        <dbReference type="SAM" id="MobiDB-lite"/>
    </source>
</evidence>
<keyword evidence="3" id="KW-0326">Glycosidase</keyword>